<gene>
    <name evidence="2" type="ordered locus">MTR_7g074640</name>
</gene>
<dbReference type="EnsemblPlants" id="AES79916">
    <property type="protein sequence ID" value="AES79916"/>
    <property type="gene ID" value="MTR_7g074640"/>
</dbReference>
<dbReference type="Pfam" id="PF24626">
    <property type="entry name" value="SH3_Tf2-1"/>
    <property type="match status" value="1"/>
</dbReference>
<evidence type="ECO:0000259" key="1">
    <source>
        <dbReference type="Pfam" id="PF24626"/>
    </source>
</evidence>
<dbReference type="PaxDb" id="3880-AES79916"/>
<dbReference type="AlphaFoldDB" id="G7KZA0"/>
<dbReference type="HOGENOM" id="CLU_2187883_0_0_1"/>
<sequence length="109" mass="12358">MFELIGNKFPIWDSTHRGTSLPYISFLPILSPDIISKVVEPPLTSKIPPTLSAFTKEKKKLVTHYFGPFEIMNKASSIAYQLHIPSTTKIHVVFHLPALKLCKRIQLLT</sequence>
<name>G7KZA0_MEDTR</name>
<reference evidence="2 4" key="2">
    <citation type="journal article" date="2014" name="BMC Genomics">
        <title>An improved genome release (version Mt4.0) for the model legume Medicago truncatula.</title>
        <authorList>
            <person name="Tang H."/>
            <person name="Krishnakumar V."/>
            <person name="Bidwell S."/>
            <person name="Rosen B."/>
            <person name="Chan A."/>
            <person name="Zhou S."/>
            <person name="Gentzbittel L."/>
            <person name="Childs K.L."/>
            <person name="Yandell M."/>
            <person name="Gundlach H."/>
            <person name="Mayer K.F."/>
            <person name="Schwartz D.C."/>
            <person name="Town C.D."/>
        </authorList>
    </citation>
    <scope>GENOME REANNOTATION</scope>
    <source>
        <strain evidence="3 4">cv. Jemalong A17</strain>
    </source>
</reference>
<evidence type="ECO:0000313" key="4">
    <source>
        <dbReference type="Proteomes" id="UP000002051"/>
    </source>
</evidence>
<reference evidence="2 4" key="1">
    <citation type="journal article" date="2011" name="Nature">
        <title>The Medicago genome provides insight into the evolution of rhizobial symbioses.</title>
        <authorList>
            <person name="Young N.D."/>
            <person name="Debelle F."/>
            <person name="Oldroyd G.E."/>
            <person name="Geurts R."/>
            <person name="Cannon S.B."/>
            <person name="Udvardi M.K."/>
            <person name="Benedito V.A."/>
            <person name="Mayer K.F."/>
            <person name="Gouzy J."/>
            <person name="Schoof H."/>
            <person name="Van de Peer Y."/>
            <person name="Proost S."/>
            <person name="Cook D.R."/>
            <person name="Meyers B.C."/>
            <person name="Spannagl M."/>
            <person name="Cheung F."/>
            <person name="De Mita S."/>
            <person name="Krishnakumar V."/>
            <person name="Gundlach H."/>
            <person name="Zhou S."/>
            <person name="Mudge J."/>
            <person name="Bharti A.K."/>
            <person name="Murray J.D."/>
            <person name="Naoumkina M.A."/>
            <person name="Rosen B."/>
            <person name="Silverstein K.A."/>
            <person name="Tang H."/>
            <person name="Rombauts S."/>
            <person name="Zhao P.X."/>
            <person name="Zhou P."/>
            <person name="Barbe V."/>
            <person name="Bardou P."/>
            <person name="Bechner M."/>
            <person name="Bellec A."/>
            <person name="Berger A."/>
            <person name="Berges H."/>
            <person name="Bidwell S."/>
            <person name="Bisseling T."/>
            <person name="Choisne N."/>
            <person name="Couloux A."/>
            <person name="Denny R."/>
            <person name="Deshpande S."/>
            <person name="Dai X."/>
            <person name="Doyle J.J."/>
            <person name="Dudez A.M."/>
            <person name="Farmer A.D."/>
            <person name="Fouteau S."/>
            <person name="Franken C."/>
            <person name="Gibelin C."/>
            <person name="Gish J."/>
            <person name="Goldstein S."/>
            <person name="Gonzalez A.J."/>
            <person name="Green P.J."/>
            <person name="Hallab A."/>
            <person name="Hartog M."/>
            <person name="Hua A."/>
            <person name="Humphray S.J."/>
            <person name="Jeong D.H."/>
            <person name="Jing Y."/>
            <person name="Jocker A."/>
            <person name="Kenton S.M."/>
            <person name="Kim D.J."/>
            <person name="Klee K."/>
            <person name="Lai H."/>
            <person name="Lang C."/>
            <person name="Lin S."/>
            <person name="Macmil S.L."/>
            <person name="Magdelenat G."/>
            <person name="Matthews L."/>
            <person name="McCorrison J."/>
            <person name="Monaghan E.L."/>
            <person name="Mun J.H."/>
            <person name="Najar F.Z."/>
            <person name="Nicholson C."/>
            <person name="Noirot C."/>
            <person name="O'Bleness M."/>
            <person name="Paule C.R."/>
            <person name="Poulain J."/>
            <person name="Prion F."/>
            <person name="Qin B."/>
            <person name="Qu C."/>
            <person name="Retzel E.F."/>
            <person name="Riddle C."/>
            <person name="Sallet E."/>
            <person name="Samain S."/>
            <person name="Samson N."/>
            <person name="Sanders I."/>
            <person name="Saurat O."/>
            <person name="Scarpelli C."/>
            <person name="Schiex T."/>
            <person name="Segurens B."/>
            <person name="Severin A.J."/>
            <person name="Sherrier D.J."/>
            <person name="Shi R."/>
            <person name="Sims S."/>
            <person name="Singer S.R."/>
            <person name="Sinharoy S."/>
            <person name="Sterck L."/>
            <person name="Viollet A."/>
            <person name="Wang B.B."/>
            <person name="Wang K."/>
            <person name="Wang M."/>
            <person name="Wang X."/>
            <person name="Warfsmann J."/>
            <person name="Weissenbach J."/>
            <person name="White D.D."/>
            <person name="White J.D."/>
            <person name="Wiley G.B."/>
            <person name="Wincker P."/>
            <person name="Xing Y."/>
            <person name="Yang L."/>
            <person name="Yao Z."/>
            <person name="Ying F."/>
            <person name="Zhai J."/>
            <person name="Zhou L."/>
            <person name="Zuber A."/>
            <person name="Denarie J."/>
            <person name="Dixon R.A."/>
            <person name="May G.D."/>
            <person name="Schwartz D.C."/>
            <person name="Rogers J."/>
            <person name="Quetier F."/>
            <person name="Town C.D."/>
            <person name="Roe B.A."/>
        </authorList>
    </citation>
    <scope>NUCLEOTIDE SEQUENCE [LARGE SCALE GENOMIC DNA]</scope>
    <source>
        <strain evidence="2">A17</strain>
        <strain evidence="3 4">cv. Jemalong A17</strain>
    </source>
</reference>
<dbReference type="InterPro" id="IPR056924">
    <property type="entry name" value="SH3_Tf2-1"/>
</dbReference>
<organism evidence="2 4">
    <name type="scientific">Medicago truncatula</name>
    <name type="common">Barrel medic</name>
    <name type="synonym">Medicago tribuloides</name>
    <dbReference type="NCBI Taxonomy" id="3880"/>
    <lineage>
        <taxon>Eukaryota</taxon>
        <taxon>Viridiplantae</taxon>
        <taxon>Streptophyta</taxon>
        <taxon>Embryophyta</taxon>
        <taxon>Tracheophyta</taxon>
        <taxon>Spermatophyta</taxon>
        <taxon>Magnoliopsida</taxon>
        <taxon>eudicotyledons</taxon>
        <taxon>Gunneridae</taxon>
        <taxon>Pentapetalae</taxon>
        <taxon>rosids</taxon>
        <taxon>fabids</taxon>
        <taxon>Fabales</taxon>
        <taxon>Fabaceae</taxon>
        <taxon>Papilionoideae</taxon>
        <taxon>50 kb inversion clade</taxon>
        <taxon>NPAAA clade</taxon>
        <taxon>Hologalegina</taxon>
        <taxon>IRL clade</taxon>
        <taxon>Trifolieae</taxon>
        <taxon>Medicago</taxon>
    </lineage>
</organism>
<keyword evidence="4" id="KW-1185">Reference proteome</keyword>
<feature type="domain" description="Tf2-1-like SH3-like" evidence="1">
    <location>
        <begin position="53"/>
        <end position="102"/>
    </location>
</feature>
<dbReference type="Proteomes" id="UP000002051">
    <property type="component" value="Unassembled WGS sequence"/>
</dbReference>
<protein>
    <recommendedName>
        <fullName evidence="1">Tf2-1-like SH3-like domain-containing protein</fullName>
    </recommendedName>
</protein>
<evidence type="ECO:0000313" key="3">
    <source>
        <dbReference type="EnsemblPlants" id="AES79916"/>
    </source>
</evidence>
<proteinExistence type="predicted"/>
<accession>G7KZA0</accession>
<reference evidence="3" key="3">
    <citation type="submission" date="2015-04" db="UniProtKB">
        <authorList>
            <consortium name="EnsemblPlants"/>
        </authorList>
    </citation>
    <scope>IDENTIFICATION</scope>
    <source>
        <strain evidence="3">cv. Jemalong A17</strain>
    </source>
</reference>
<dbReference type="EMBL" id="CM001223">
    <property type="protein sequence ID" value="AES79916.1"/>
    <property type="molecule type" value="Genomic_DNA"/>
</dbReference>
<evidence type="ECO:0000313" key="2">
    <source>
        <dbReference type="EMBL" id="AES79916.1"/>
    </source>
</evidence>